<gene>
    <name evidence="1" type="ORF">V1264_016926</name>
</gene>
<dbReference type="Proteomes" id="UP001374579">
    <property type="component" value="Unassembled WGS sequence"/>
</dbReference>
<reference evidence="1 2" key="1">
    <citation type="submission" date="2024-02" db="EMBL/GenBank/DDBJ databases">
        <title>Chromosome-scale genome assembly of the rough periwinkle Littorina saxatilis.</title>
        <authorList>
            <person name="De Jode A."/>
            <person name="Faria R."/>
            <person name="Formenti G."/>
            <person name="Sims Y."/>
            <person name="Smith T.P."/>
            <person name="Tracey A."/>
            <person name="Wood J.M.D."/>
            <person name="Zagrodzka Z.B."/>
            <person name="Johannesson K."/>
            <person name="Butlin R.K."/>
            <person name="Leder E.H."/>
        </authorList>
    </citation>
    <scope>NUCLEOTIDE SEQUENCE [LARGE SCALE GENOMIC DNA]</scope>
    <source>
        <strain evidence="1">Snail1</strain>
        <tissue evidence="1">Muscle</tissue>
    </source>
</reference>
<comment type="caution">
    <text evidence="1">The sequence shown here is derived from an EMBL/GenBank/DDBJ whole genome shotgun (WGS) entry which is preliminary data.</text>
</comment>
<organism evidence="1 2">
    <name type="scientific">Littorina saxatilis</name>
    <dbReference type="NCBI Taxonomy" id="31220"/>
    <lineage>
        <taxon>Eukaryota</taxon>
        <taxon>Metazoa</taxon>
        <taxon>Spiralia</taxon>
        <taxon>Lophotrochozoa</taxon>
        <taxon>Mollusca</taxon>
        <taxon>Gastropoda</taxon>
        <taxon>Caenogastropoda</taxon>
        <taxon>Littorinimorpha</taxon>
        <taxon>Littorinoidea</taxon>
        <taxon>Littorinidae</taxon>
        <taxon>Littorina</taxon>
    </lineage>
</organism>
<dbReference type="EMBL" id="JBAMIC010000007">
    <property type="protein sequence ID" value="KAK7105562.1"/>
    <property type="molecule type" value="Genomic_DNA"/>
</dbReference>
<name>A0AAN9BHF3_9CAEN</name>
<sequence>MCRDTYFHYTDKEGLRGILRTMVILKSPSGRHGPGVYLTTIGPDNGWDNVTTNNWGGTFAGNEGKADYAISMKLPREKVTRCDSSRVDIYLFGEDVVLQRVNFRLHSKNSDHEAVRKEAEINYRCTLL</sequence>
<accession>A0AAN9BHF3</accession>
<proteinExistence type="predicted"/>
<protein>
    <submittedName>
        <fullName evidence="1">Uncharacterized protein</fullName>
    </submittedName>
</protein>
<dbReference type="AlphaFoldDB" id="A0AAN9BHF3"/>
<keyword evidence="2" id="KW-1185">Reference proteome</keyword>
<evidence type="ECO:0000313" key="1">
    <source>
        <dbReference type="EMBL" id="KAK7105562.1"/>
    </source>
</evidence>
<evidence type="ECO:0000313" key="2">
    <source>
        <dbReference type="Proteomes" id="UP001374579"/>
    </source>
</evidence>